<dbReference type="Pfam" id="PF10501">
    <property type="entry name" value="Ribosomal_L50"/>
    <property type="match status" value="1"/>
</dbReference>
<protein>
    <recommendedName>
        <fullName evidence="6">Large ribosomal subunit protein mL50</fullName>
    </recommendedName>
</protein>
<dbReference type="InterPro" id="IPR018305">
    <property type="entry name" value="Ribosomal_m50"/>
</dbReference>
<evidence type="ECO:0000256" key="1">
    <source>
        <dbReference type="ARBA" id="ARBA00004173"/>
    </source>
</evidence>
<evidence type="ECO:0000256" key="4">
    <source>
        <dbReference type="ARBA" id="ARBA00023128"/>
    </source>
</evidence>
<sequence>MRRIARLPKPTVGTVATESVSSSSRCAFRCHATAPTATSSYSSTTRARTTSPWTTSSQLAHARLLSTSVTRRQADSKQPQDDAAAAAADLEAQAEIEEYAEEQLDEVVDEATLVVPGRVQIAPKPDQVADSTYIPAESGDGLEEVGGLDGWWENDQHWNQSIEFRGFGPRQPVTDAVVLEVLARQAVVEAVAVQQQQQDKSLLTSKAWARSSDAQAALALQVDVAADGSVTGVRGDVAGVVKSLQAAETAEEAALPTAEEAQALVASWADDASWKNIALHDVALKFAINKRILQLTGHMLADAHVATADSVGALLAVLVRPPKAKKLAEELAADGALAGLPNVSVYGRRVTPIDKHKAVGRWKVIVQELEKRGLPVTGTGGYDKAIERKWTYQ</sequence>
<dbReference type="Proteomes" id="UP001642482">
    <property type="component" value="Unassembled WGS sequence"/>
</dbReference>
<evidence type="ECO:0000256" key="2">
    <source>
        <dbReference type="ARBA" id="ARBA00008860"/>
    </source>
</evidence>
<comment type="caution">
    <text evidence="7">The sequence shown here is derived from an EMBL/GenBank/DDBJ whole genome shotgun (WGS) entry which is preliminary data.</text>
</comment>
<comment type="similarity">
    <text evidence="2">Belongs to the mitochondrion-specific ribosomal protein mL50 family.</text>
</comment>
<keyword evidence="5" id="KW-0687">Ribonucleoprotein</keyword>
<organism evidence="7 8">
    <name type="scientific">Sporothrix eucalyptigena</name>
    <dbReference type="NCBI Taxonomy" id="1812306"/>
    <lineage>
        <taxon>Eukaryota</taxon>
        <taxon>Fungi</taxon>
        <taxon>Dikarya</taxon>
        <taxon>Ascomycota</taxon>
        <taxon>Pezizomycotina</taxon>
        <taxon>Sordariomycetes</taxon>
        <taxon>Sordariomycetidae</taxon>
        <taxon>Ophiostomatales</taxon>
        <taxon>Ophiostomataceae</taxon>
        <taxon>Sporothrix</taxon>
    </lineage>
</organism>
<gene>
    <name evidence="7" type="ORF">SEUCBS140593_008427</name>
</gene>
<evidence type="ECO:0000313" key="8">
    <source>
        <dbReference type="Proteomes" id="UP001642482"/>
    </source>
</evidence>
<keyword evidence="8" id="KW-1185">Reference proteome</keyword>
<reference evidence="7 8" key="1">
    <citation type="submission" date="2024-01" db="EMBL/GenBank/DDBJ databases">
        <authorList>
            <person name="Allen C."/>
            <person name="Tagirdzhanova G."/>
        </authorList>
    </citation>
    <scope>NUCLEOTIDE SEQUENCE [LARGE SCALE GENOMIC DNA]</scope>
</reference>
<evidence type="ECO:0000256" key="3">
    <source>
        <dbReference type="ARBA" id="ARBA00022980"/>
    </source>
</evidence>
<evidence type="ECO:0000256" key="6">
    <source>
        <dbReference type="ARBA" id="ARBA00035183"/>
    </source>
</evidence>
<evidence type="ECO:0000313" key="7">
    <source>
        <dbReference type="EMBL" id="CAK7232925.1"/>
    </source>
</evidence>
<keyword evidence="4" id="KW-0496">Mitochondrion</keyword>
<proteinExistence type="inferred from homology"/>
<accession>A0ABP0CPJ7</accession>
<name>A0ABP0CPJ7_9PEZI</name>
<dbReference type="EMBL" id="CAWUHD010000116">
    <property type="protein sequence ID" value="CAK7232925.1"/>
    <property type="molecule type" value="Genomic_DNA"/>
</dbReference>
<evidence type="ECO:0000256" key="5">
    <source>
        <dbReference type="ARBA" id="ARBA00023274"/>
    </source>
</evidence>
<keyword evidence="3" id="KW-0689">Ribosomal protein</keyword>
<comment type="subcellular location">
    <subcellularLocation>
        <location evidence="1">Mitochondrion</location>
    </subcellularLocation>
</comment>